<evidence type="ECO:0000313" key="2">
    <source>
        <dbReference type="Proteomes" id="UP000030653"/>
    </source>
</evidence>
<sequence length="58" mass="6562">MALDERRQPRKPKISRTMVAFPTIQYSRHVSTRQEVKNRGDSVFPTLTQCAGTVRSAG</sequence>
<dbReference type="EMBL" id="JH795871">
    <property type="protein sequence ID" value="EJT98926.1"/>
    <property type="molecule type" value="Genomic_DNA"/>
</dbReference>
<dbReference type="GeneID" id="63688580"/>
<evidence type="ECO:0000313" key="1">
    <source>
        <dbReference type="EMBL" id="EJT98926.1"/>
    </source>
</evidence>
<dbReference type="AlphaFoldDB" id="M5FZC9"/>
<proteinExistence type="predicted"/>
<keyword evidence="2" id="KW-1185">Reference proteome</keyword>
<accession>M5FZC9</accession>
<dbReference type="HOGENOM" id="CLU_2979055_0_0_1"/>
<reference evidence="1 2" key="1">
    <citation type="journal article" date="2012" name="Science">
        <title>The Paleozoic origin of enzymatic lignin decomposition reconstructed from 31 fungal genomes.</title>
        <authorList>
            <person name="Floudas D."/>
            <person name="Binder M."/>
            <person name="Riley R."/>
            <person name="Barry K."/>
            <person name="Blanchette R.A."/>
            <person name="Henrissat B."/>
            <person name="Martinez A.T."/>
            <person name="Otillar R."/>
            <person name="Spatafora J.W."/>
            <person name="Yadav J.S."/>
            <person name="Aerts A."/>
            <person name="Benoit I."/>
            <person name="Boyd A."/>
            <person name="Carlson A."/>
            <person name="Copeland A."/>
            <person name="Coutinho P.M."/>
            <person name="de Vries R.P."/>
            <person name="Ferreira P."/>
            <person name="Findley K."/>
            <person name="Foster B."/>
            <person name="Gaskell J."/>
            <person name="Glotzer D."/>
            <person name="Gorecki P."/>
            <person name="Heitman J."/>
            <person name="Hesse C."/>
            <person name="Hori C."/>
            <person name="Igarashi K."/>
            <person name="Jurgens J.A."/>
            <person name="Kallen N."/>
            <person name="Kersten P."/>
            <person name="Kohler A."/>
            <person name="Kuees U."/>
            <person name="Kumar T.K.A."/>
            <person name="Kuo A."/>
            <person name="LaButti K."/>
            <person name="Larrondo L.F."/>
            <person name="Lindquist E."/>
            <person name="Ling A."/>
            <person name="Lombard V."/>
            <person name="Lucas S."/>
            <person name="Lundell T."/>
            <person name="Martin R."/>
            <person name="McLaughlin D.J."/>
            <person name="Morgenstern I."/>
            <person name="Morin E."/>
            <person name="Murat C."/>
            <person name="Nagy L.G."/>
            <person name="Nolan M."/>
            <person name="Ohm R.A."/>
            <person name="Patyshakuliyeva A."/>
            <person name="Rokas A."/>
            <person name="Ruiz-Duenas F.J."/>
            <person name="Sabat G."/>
            <person name="Salamov A."/>
            <person name="Samejima M."/>
            <person name="Schmutz J."/>
            <person name="Slot J.C."/>
            <person name="St John F."/>
            <person name="Stenlid J."/>
            <person name="Sun H."/>
            <person name="Sun S."/>
            <person name="Syed K."/>
            <person name="Tsang A."/>
            <person name="Wiebenga A."/>
            <person name="Young D."/>
            <person name="Pisabarro A."/>
            <person name="Eastwood D.C."/>
            <person name="Martin F."/>
            <person name="Cullen D."/>
            <person name="Grigoriev I.V."/>
            <person name="Hibbett D.S."/>
        </authorList>
    </citation>
    <scope>NUCLEOTIDE SEQUENCE [LARGE SCALE GENOMIC DNA]</scope>
    <source>
        <strain evidence="1 2">DJM-731 SS1</strain>
    </source>
</reference>
<dbReference type="Proteomes" id="UP000030653">
    <property type="component" value="Unassembled WGS sequence"/>
</dbReference>
<dbReference type="RefSeq" id="XP_040625824.1">
    <property type="nucleotide sequence ID" value="XM_040773518.1"/>
</dbReference>
<organism evidence="1 2">
    <name type="scientific">Dacryopinax primogenitus (strain DJM 731)</name>
    <name type="common">Brown rot fungus</name>
    <dbReference type="NCBI Taxonomy" id="1858805"/>
    <lineage>
        <taxon>Eukaryota</taxon>
        <taxon>Fungi</taxon>
        <taxon>Dikarya</taxon>
        <taxon>Basidiomycota</taxon>
        <taxon>Agaricomycotina</taxon>
        <taxon>Dacrymycetes</taxon>
        <taxon>Dacrymycetales</taxon>
        <taxon>Dacrymycetaceae</taxon>
        <taxon>Dacryopinax</taxon>
    </lineage>
</organism>
<protein>
    <submittedName>
        <fullName evidence="1">Uncharacterized protein</fullName>
    </submittedName>
</protein>
<gene>
    <name evidence="1" type="ORF">DACRYDRAFT_24037</name>
</gene>
<name>M5FZC9_DACPD</name>